<keyword evidence="2" id="KW-1185">Reference proteome</keyword>
<accession>A0A3S5CI97</accession>
<evidence type="ECO:0000313" key="1">
    <source>
        <dbReference type="EMBL" id="VEL10421.1"/>
    </source>
</evidence>
<dbReference type="AlphaFoldDB" id="A0A3S5CI97"/>
<protein>
    <submittedName>
        <fullName evidence="1">Uncharacterized protein</fullName>
    </submittedName>
</protein>
<comment type="caution">
    <text evidence="1">The sequence shown here is derived from an EMBL/GenBank/DDBJ whole genome shotgun (WGS) entry which is preliminary data.</text>
</comment>
<dbReference type="EMBL" id="CAAALY010008969">
    <property type="protein sequence ID" value="VEL10421.1"/>
    <property type="molecule type" value="Genomic_DNA"/>
</dbReference>
<proteinExistence type="predicted"/>
<name>A0A3S5CI97_9PLAT</name>
<reference evidence="1" key="1">
    <citation type="submission" date="2018-11" db="EMBL/GenBank/DDBJ databases">
        <authorList>
            <consortium name="Pathogen Informatics"/>
        </authorList>
    </citation>
    <scope>NUCLEOTIDE SEQUENCE</scope>
</reference>
<dbReference type="Proteomes" id="UP000784294">
    <property type="component" value="Unassembled WGS sequence"/>
</dbReference>
<gene>
    <name evidence="1" type="ORF">PXEA_LOCUS3861</name>
</gene>
<evidence type="ECO:0000313" key="2">
    <source>
        <dbReference type="Proteomes" id="UP000784294"/>
    </source>
</evidence>
<sequence>MCPSTPENTAILPSAVTETVFKPTSHLLFIRPLSAPVQSRSNIAALASSPTFASPVASAFYGNSCLDATIVCQSGWGLALGRLVRVLACLVH</sequence>
<organism evidence="1 2">
    <name type="scientific">Protopolystoma xenopodis</name>
    <dbReference type="NCBI Taxonomy" id="117903"/>
    <lineage>
        <taxon>Eukaryota</taxon>
        <taxon>Metazoa</taxon>
        <taxon>Spiralia</taxon>
        <taxon>Lophotrochozoa</taxon>
        <taxon>Platyhelminthes</taxon>
        <taxon>Monogenea</taxon>
        <taxon>Polyopisthocotylea</taxon>
        <taxon>Polystomatidea</taxon>
        <taxon>Polystomatidae</taxon>
        <taxon>Protopolystoma</taxon>
    </lineage>
</organism>